<sequence>MAVVGAYHCQSTPRAFLKCAEAGKGALRRVQGLGREEDNHMIPPWRQFRDLSIEDCPWEDIRPMLLAYVACQHLCLQCCKPFKSICEFHSMLEDQSGDLSKPGTRIPKYLPQLEALDLVLVRNECEYEELADDLVGQQAANEPYQCVTAVPGFRNVQRNERTLLMQAEVQCAEPSAIELKLLQMLEQLARENIKKLLDFIIHHRYAFYSEAGEVRKCEPVHQRLDVVLQVRERTGRHVKVLDTCERLRRHADAALGVVVDHIENDQLQNLWHLAMTSYEYPSGRD</sequence>
<dbReference type="AlphaFoldDB" id="A0A0D7ALB2"/>
<proteinExistence type="predicted"/>
<name>A0A0D7ALB2_9AGAR</name>
<dbReference type="Proteomes" id="UP000054144">
    <property type="component" value="Unassembled WGS sequence"/>
</dbReference>
<gene>
    <name evidence="1" type="ORF">FISHEDRAFT_70328</name>
</gene>
<accession>A0A0D7ALB2</accession>
<evidence type="ECO:0000313" key="2">
    <source>
        <dbReference type="Proteomes" id="UP000054144"/>
    </source>
</evidence>
<keyword evidence="2" id="KW-1185">Reference proteome</keyword>
<evidence type="ECO:0000313" key="1">
    <source>
        <dbReference type="EMBL" id="KIY52096.1"/>
    </source>
</evidence>
<reference evidence="1 2" key="1">
    <citation type="journal article" date="2015" name="Fungal Genet. Biol.">
        <title>Evolution of novel wood decay mechanisms in Agaricales revealed by the genome sequences of Fistulina hepatica and Cylindrobasidium torrendii.</title>
        <authorList>
            <person name="Floudas D."/>
            <person name="Held B.W."/>
            <person name="Riley R."/>
            <person name="Nagy L.G."/>
            <person name="Koehler G."/>
            <person name="Ransdell A.S."/>
            <person name="Younus H."/>
            <person name="Chow J."/>
            <person name="Chiniquy J."/>
            <person name="Lipzen A."/>
            <person name="Tritt A."/>
            <person name="Sun H."/>
            <person name="Haridas S."/>
            <person name="LaButti K."/>
            <person name="Ohm R.A."/>
            <person name="Kues U."/>
            <person name="Blanchette R.A."/>
            <person name="Grigoriev I.V."/>
            <person name="Minto R.E."/>
            <person name="Hibbett D.S."/>
        </authorList>
    </citation>
    <scope>NUCLEOTIDE SEQUENCE [LARGE SCALE GENOMIC DNA]</scope>
    <source>
        <strain evidence="1 2">ATCC 64428</strain>
    </source>
</reference>
<protein>
    <submittedName>
        <fullName evidence="1">Uncharacterized protein</fullName>
    </submittedName>
</protein>
<organism evidence="1 2">
    <name type="scientific">Fistulina hepatica ATCC 64428</name>
    <dbReference type="NCBI Taxonomy" id="1128425"/>
    <lineage>
        <taxon>Eukaryota</taxon>
        <taxon>Fungi</taxon>
        <taxon>Dikarya</taxon>
        <taxon>Basidiomycota</taxon>
        <taxon>Agaricomycotina</taxon>
        <taxon>Agaricomycetes</taxon>
        <taxon>Agaricomycetidae</taxon>
        <taxon>Agaricales</taxon>
        <taxon>Fistulinaceae</taxon>
        <taxon>Fistulina</taxon>
    </lineage>
</organism>
<dbReference type="EMBL" id="KN881646">
    <property type="protein sequence ID" value="KIY52096.1"/>
    <property type="molecule type" value="Genomic_DNA"/>
</dbReference>